<dbReference type="Proteomes" id="UP000265520">
    <property type="component" value="Unassembled WGS sequence"/>
</dbReference>
<accession>A0A392MJD4</accession>
<name>A0A392MJD4_9FABA</name>
<dbReference type="AlphaFoldDB" id="A0A392MJD4"/>
<dbReference type="PANTHER" id="PTHR33223:SF11">
    <property type="entry name" value="ELEMENT PROTEIN, PUTATIVE-RELATED"/>
    <property type="match status" value="1"/>
</dbReference>
<dbReference type="PANTHER" id="PTHR33223">
    <property type="entry name" value="CCHC-TYPE DOMAIN-CONTAINING PROTEIN"/>
    <property type="match status" value="1"/>
</dbReference>
<proteinExistence type="predicted"/>
<gene>
    <name evidence="3" type="ORF">A2U01_0008150</name>
</gene>
<dbReference type="EMBL" id="LXQA010011887">
    <property type="protein sequence ID" value="MCH87283.1"/>
    <property type="molecule type" value="Genomic_DNA"/>
</dbReference>
<protein>
    <recommendedName>
        <fullName evidence="2">Retrotransposon gag domain-containing protein</fullName>
    </recommendedName>
</protein>
<evidence type="ECO:0000313" key="3">
    <source>
        <dbReference type="EMBL" id="MCH87283.1"/>
    </source>
</evidence>
<dbReference type="Pfam" id="PF03732">
    <property type="entry name" value="Retrotrans_gag"/>
    <property type="match status" value="1"/>
</dbReference>
<feature type="region of interest" description="Disordered" evidence="1">
    <location>
        <begin position="244"/>
        <end position="283"/>
    </location>
</feature>
<feature type="compositionally biased region" description="Basic and acidic residues" evidence="1">
    <location>
        <begin position="262"/>
        <end position="274"/>
    </location>
</feature>
<organism evidence="3 4">
    <name type="scientific">Trifolium medium</name>
    <dbReference type="NCBI Taxonomy" id="97028"/>
    <lineage>
        <taxon>Eukaryota</taxon>
        <taxon>Viridiplantae</taxon>
        <taxon>Streptophyta</taxon>
        <taxon>Embryophyta</taxon>
        <taxon>Tracheophyta</taxon>
        <taxon>Spermatophyta</taxon>
        <taxon>Magnoliopsida</taxon>
        <taxon>eudicotyledons</taxon>
        <taxon>Gunneridae</taxon>
        <taxon>Pentapetalae</taxon>
        <taxon>rosids</taxon>
        <taxon>fabids</taxon>
        <taxon>Fabales</taxon>
        <taxon>Fabaceae</taxon>
        <taxon>Papilionoideae</taxon>
        <taxon>50 kb inversion clade</taxon>
        <taxon>NPAAA clade</taxon>
        <taxon>Hologalegina</taxon>
        <taxon>IRL clade</taxon>
        <taxon>Trifolieae</taxon>
        <taxon>Trifolium</taxon>
    </lineage>
</organism>
<evidence type="ECO:0000313" key="4">
    <source>
        <dbReference type="Proteomes" id="UP000265520"/>
    </source>
</evidence>
<keyword evidence="4" id="KW-1185">Reference proteome</keyword>
<reference evidence="3 4" key="1">
    <citation type="journal article" date="2018" name="Front. Plant Sci.">
        <title>Red Clover (Trifolium pratense) and Zigzag Clover (T. medium) - A Picture of Genomic Similarities and Differences.</title>
        <authorList>
            <person name="Dluhosova J."/>
            <person name="Istvanek J."/>
            <person name="Nedelnik J."/>
            <person name="Repkova J."/>
        </authorList>
    </citation>
    <scope>NUCLEOTIDE SEQUENCE [LARGE SCALE GENOMIC DNA]</scope>
    <source>
        <strain evidence="4">cv. 10/8</strain>
        <tissue evidence="3">Leaf</tissue>
    </source>
</reference>
<feature type="domain" description="Retrotransposon gag" evidence="2">
    <location>
        <begin position="85"/>
        <end position="177"/>
    </location>
</feature>
<comment type="caution">
    <text evidence="3">The sequence shown here is derived from an EMBL/GenBank/DDBJ whole genome shotgun (WGS) entry which is preliminary data.</text>
</comment>
<sequence length="283" mass="33203">GIMTEENSTRRKTMGNYYKRTDKDEVTQGFLPAHPVSINIKATVLDELKKDQFRDPLEHLVIFKDTCTIQKVAVHVTEDQKKLHLFVHSLKKRAKEWLYCLPSRTISTWKELEDRFLDRFFTKKWFKNRKAELLNFKQHKKECLYQSYERFKLLKRRCPNHRICAAELMHIFINGIEKHQRMHIDASAGGSIQNKTPSEVGELIEIICQNEYNKHQEEGGPPLVEKCQAIELCNRVVEVVEKPKNENKAKDRGIIDTNAEEPVEKEVIEPKEQPLVDENPTPR</sequence>
<dbReference type="InterPro" id="IPR005162">
    <property type="entry name" value="Retrotrans_gag_dom"/>
</dbReference>
<evidence type="ECO:0000256" key="1">
    <source>
        <dbReference type="SAM" id="MobiDB-lite"/>
    </source>
</evidence>
<feature type="non-terminal residue" evidence="3">
    <location>
        <position position="1"/>
    </location>
</feature>
<evidence type="ECO:0000259" key="2">
    <source>
        <dbReference type="Pfam" id="PF03732"/>
    </source>
</evidence>
<feature type="compositionally biased region" description="Basic and acidic residues" evidence="1">
    <location>
        <begin position="244"/>
        <end position="254"/>
    </location>
</feature>